<name>A0A026X267_OOCBI</name>
<reference evidence="2 3" key="1">
    <citation type="journal article" date="2014" name="Curr. Biol.">
        <title>The genome of the clonal raider ant Cerapachys biroi.</title>
        <authorList>
            <person name="Oxley P.R."/>
            <person name="Ji L."/>
            <person name="Fetter-Pruneda I."/>
            <person name="McKenzie S.K."/>
            <person name="Li C."/>
            <person name="Hu H."/>
            <person name="Zhang G."/>
            <person name="Kronauer D.J."/>
        </authorList>
    </citation>
    <scope>NUCLEOTIDE SEQUENCE [LARGE SCALE GENOMIC DNA]</scope>
</reference>
<keyword evidence="1" id="KW-0812">Transmembrane</keyword>
<feature type="transmembrane region" description="Helical" evidence="1">
    <location>
        <begin position="31"/>
        <end position="48"/>
    </location>
</feature>
<feature type="non-terminal residue" evidence="2">
    <location>
        <position position="49"/>
    </location>
</feature>
<evidence type="ECO:0000313" key="3">
    <source>
        <dbReference type="Proteomes" id="UP000053097"/>
    </source>
</evidence>
<evidence type="ECO:0000256" key="1">
    <source>
        <dbReference type="SAM" id="Phobius"/>
    </source>
</evidence>
<accession>A0A026X267</accession>
<dbReference type="Proteomes" id="UP000053097">
    <property type="component" value="Unassembled WGS sequence"/>
</dbReference>
<protein>
    <submittedName>
        <fullName evidence="2">Uncharacterized protein</fullName>
    </submittedName>
</protein>
<evidence type="ECO:0000313" key="2">
    <source>
        <dbReference type="EMBL" id="EZA62410.1"/>
    </source>
</evidence>
<dbReference type="AlphaFoldDB" id="A0A026X267"/>
<keyword evidence="1" id="KW-1133">Transmembrane helix</keyword>
<organism evidence="2 3">
    <name type="scientific">Ooceraea biroi</name>
    <name type="common">Clonal raider ant</name>
    <name type="synonym">Cerapachys biroi</name>
    <dbReference type="NCBI Taxonomy" id="2015173"/>
    <lineage>
        <taxon>Eukaryota</taxon>
        <taxon>Metazoa</taxon>
        <taxon>Ecdysozoa</taxon>
        <taxon>Arthropoda</taxon>
        <taxon>Hexapoda</taxon>
        <taxon>Insecta</taxon>
        <taxon>Pterygota</taxon>
        <taxon>Neoptera</taxon>
        <taxon>Endopterygota</taxon>
        <taxon>Hymenoptera</taxon>
        <taxon>Apocrita</taxon>
        <taxon>Aculeata</taxon>
        <taxon>Formicoidea</taxon>
        <taxon>Formicidae</taxon>
        <taxon>Dorylinae</taxon>
        <taxon>Ooceraea</taxon>
    </lineage>
</organism>
<gene>
    <name evidence="2" type="ORF">X777_10040</name>
</gene>
<proteinExistence type="predicted"/>
<keyword evidence="3" id="KW-1185">Reference proteome</keyword>
<sequence>MKISFEKRYFSFNRIILLATGLWPYQQSKVVQLQLMLFFSILLSFIAFQ</sequence>
<keyword evidence="1" id="KW-0472">Membrane</keyword>
<dbReference type="EMBL" id="KK107020">
    <property type="protein sequence ID" value="EZA62410.1"/>
    <property type="molecule type" value="Genomic_DNA"/>
</dbReference>